<comment type="caution">
    <text evidence="6">The sequence shown here is derived from an EMBL/GenBank/DDBJ whole genome shotgun (WGS) entry which is preliminary data.</text>
</comment>
<dbReference type="PANTHER" id="PTHR43580">
    <property type="entry name" value="OXIDOREDUCTASE GLYR1-RELATED"/>
    <property type="match status" value="1"/>
</dbReference>
<evidence type="ECO:0000313" key="7">
    <source>
        <dbReference type="Proteomes" id="UP001501612"/>
    </source>
</evidence>
<dbReference type="SUPFAM" id="SSF51735">
    <property type="entry name" value="NAD(P)-binding Rossmann-fold domains"/>
    <property type="match status" value="1"/>
</dbReference>
<dbReference type="InterPro" id="IPR006115">
    <property type="entry name" value="6PGDH_NADP-bd"/>
</dbReference>
<dbReference type="Proteomes" id="UP001501612">
    <property type="component" value="Unassembled WGS sequence"/>
</dbReference>
<sequence>MSAVAVLGAGGLGAAMAARLADRGHEVRLWNRTSAKAVAVADDTDGVIAHDDAADAVAGADVVLTVLRDADAVADVLSPLLPGLTGTWVQASTVGPAGARRLGALAADAGVRYLDAPVSGSTQPARQGALVWLVAGPDDVLDEVRPLLGDLGSEVQHVDTGTSGGSAVKLAVNAWLSAATVAISDVLALGDGLGVDHDVLRAAIGAGPLRMPYAEMKSELMDAGTYEPGFAVANALKDLELAADEVAPTPLLSELAARLRRTVDAGHGEEDVAAVHRVR</sequence>
<evidence type="ECO:0000256" key="2">
    <source>
        <dbReference type="ARBA" id="ARBA00023002"/>
    </source>
</evidence>
<dbReference type="InterPro" id="IPR051265">
    <property type="entry name" value="HIBADH-related_NP60_sf"/>
</dbReference>
<name>A0ABN2PEC3_9ACTN</name>
<dbReference type="Gene3D" id="1.10.1040.10">
    <property type="entry name" value="N-(1-d-carboxylethyl)-l-norvaline Dehydrogenase, domain 2"/>
    <property type="match status" value="1"/>
</dbReference>
<dbReference type="PIRSF" id="PIRSF000103">
    <property type="entry name" value="HIBADH"/>
    <property type="match status" value="1"/>
</dbReference>
<dbReference type="Gene3D" id="3.40.50.720">
    <property type="entry name" value="NAD(P)-binding Rossmann-like Domain"/>
    <property type="match status" value="1"/>
</dbReference>
<dbReference type="InterPro" id="IPR008927">
    <property type="entry name" value="6-PGluconate_DH-like_C_sf"/>
</dbReference>
<evidence type="ECO:0000313" key="6">
    <source>
        <dbReference type="EMBL" id="GAA1918135.1"/>
    </source>
</evidence>
<dbReference type="SUPFAM" id="SSF48179">
    <property type="entry name" value="6-phosphogluconate dehydrogenase C-terminal domain-like"/>
    <property type="match status" value="1"/>
</dbReference>
<evidence type="ECO:0000256" key="1">
    <source>
        <dbReference type="ARBA" id="ARBA00009080"/>
    </source>
</evidence>
<evidence type="ECO:0000259" key="4">
    <source>
        <dbReference type="Pfam" id="PF03446"/>
    </source>
</evidence>
<reference evidence="6 7" key="1">
    <citation type="journal article" date="2019" name="Int. J. Syst. Evol. Microbiol.">
        <title>The Global Catalogue of Microorganisms (GCM) 10K type strain sequencing project: providing services to taxonomists for standard genome sequencing and annotation.</title>
        <authorList>
            <consortium name="The Broad Institute Genomics Platform"/>
            <consortium name="The Broad Institute Genome Sequencing Center for Infectious Disease"/>
            <person name="Wu L."/>
            <person name="Ma J."/>
        </authorList>
    </citation>
    <scope>NUCLEOTIDE SEQUENCE [LARGE SCALE GENOMIC DNA]</scope>
    <source>
        <strain evidence="6 7">JCM 14046</strain>
    </source>
</reference>
<feature type="domain" description="6-phosphogluconate dehydrogenase NADP-binding" evidence="4">
    <location>
        <begin position="4"/>
        <end position="157"/>
    </location>
</feature>
<keyword evidence="3" id="KW-0520">NAD</keyword>
<gene>
    <name evidence="6" type="ORF">GCM10009737_19480</name>
</gene>
<dbReference type="EMBL" id="BAAAMY010000004">
    <property type="protein sequence ID" value="GAA1918135.1"/>
    <property type="molecule type" value="Genomic_DNA"/>
</dbReference>
<dbReference type="Pfam" id="PF14833">
    <property type="entry name" value="NAD_binding_11"/>
    <property type="match status" value="1"/>
</dbReference>
<organism evidence="6 7">
    <name type="scientific">Nocardioides lentus</name>
    <dbReference type="NCBI Taxonomy" id="338077"/>
    <lineage>
        <taxon>Bacteria</taxon>
        <taxon>Bacillati</taxon>
        <taxon>Actinomycetota</taxon>
        <taxon>Actinomycetes</taxon>
        <taxon>Propionibacteriales</taxon>
        <taxon>Nocardioidaceae</taxon>
        <taxon>Nocardioides</taxon>
    </lineage>
</organism>
<evidence type="ECO:0000256" key="3">
    <source>
        <dbReference type="ARBA" id="ARBA00023027"/>
    </source>
</evidence>
<dbReference type="Pfam" id="PF03446">
    <property type="entry name" value="NAD_binding_2"/>
    <property type="match status" value="1"/>
</dbReference>
<dbReference type="InterPro" id="IPR015815">
    <property type="entry name" value="HIBADH-related"/>
</dbReference>
<accession>A0ABN2PEC3</accession>
<keyword evidence="7" id="KW-1185">Reference proteome</keyword>
<dbReference type="InterPro" id="IPR013328">
    <property type="entry name" value="6PGD_dom2"/>
</dbReference>
<dbReference type="PANTHER" id="PTHR43580:SF2">
    <property type="entry name" value="CYTOKINE-LIKE NUCLEAR FACTOR N-PAC"/>
    <property type="match status" value="1"/>
</dbReference>
<dbReference type="RefSeq" id="WP_344006578.1">
    <property type="nucleotide sequence ID" value="NZ_BAAAMY010000004.1"/>
</dbReference>
<comment type="similarity">
    <text evidence="1">Belongs to the HIBADH-related family.</text>
</comment>
<dbReference type="InterPro" id="IPR036291">
    <property type="entry name" value="NAD(P)-bd_dom_sf"/>
</dbReference>
<feature type="domain" description="3-hydroxyisobutyrate dehydrogenase-like NAD-binding" evidence="5">
    <location>
        <begin position="165"/>
        <end position="277"/>
    </location>
</feature>
<evidence type="ECO:0000259" key="5">
    <source>
        <dbReference type="Pfam" id="PF14833"/>
    </source>
</evidence>
<keyword evidence="2" id="KW-0560">Oxidoreductase</keyword>
<protein>
    <submittedName>
        <fullName evidence="6">NAD(P)-dependent oxidoreductase</fullName>
    </submittedName>
</protein>
<proteinExistence type="inferred from homology"/>
<dbReference type="InterPro" id="IPR029154">
    <property type="entry name" value="HIBADH-like_NADP-bd"/>
</dbReference>